<dbReference type="PANTHER" id="PTHR10357">
    <property type="entry name" value="ALPHA-AMYLASE FAMILY MEMBER"/>
    <property type="match status" value="1"/>
</dbReference>
<dbReference type="InterPro" id="IPR013780">
    <property type="entry name" value="Glyco_hydro_b"/>
</dbReference>
<dbReference type="SMART" id="SM00642">
    <property type="entry name" value="Aamy"/>
    <property type="match status" value="1"/>
</dbReference>
<dbReference type="EMBL" id="FQXK01000006">
    <property type="protein sequence ID" value="SHH69291.1"/>
    <property type="molecule type" value="Genomic_DNA"/>
</dbReference>
<dbReference type="Pfam" id="PF02903">
    <property type="entry name" value="Alpha-amylase_N"/>
    <property type="match status" value="1"/>
</dbReference>
<dbReference type="Gene3D" id="2.60.40.10">
    <property type="entry name" value="Immunoglobulins"/>
    <property type="match status" value="1"/>
</dbReference>
<dbReference type="Proteomes" id="UP000184278">
    <property type="component" value="Unassembled WGS sequence"/>
</dbReference>
<keyword evidence="2" id="KW-0378">Hydrolase</keyword>
<dbReference type="GeneID" id="89511619"/>
<dbReference type="SUPFAM" id="SSF51445">
    <property type="entry name" value="(Trans)glycosidases"/>
    <property type="match status" value="1"/>
</dbReference>
<dbReference type="Gene3D" id="2.60.40.1180">
    <property type="entry name" value="Golgi alpha-mannosidase II"/>
    <property type="match status" value="1"/>
</dbReference>
<dbReference type="Pfam" id="PF00128">
    <property type="entry name" value="Alpha-amylase"/>
    <property type="match status" value="1"/>
</dbReference>
<evidence type="ECO:0000313" key="6">
    <source>
        <dbReference type="Proteomes" id="UP000184278"/>
    </source>
</evidence>
<sequence length="575" mass="66694">MIKEAVLHMPLSQYAYATSENAITIRLRTAKDDVTYVGTFYGDRVAYEEPIPVTEVSMEKCATDDLFDYYEANINTDLTRVCYYFKIFDGKDIYFYYSRGFTDNMTAHRTEYFQYPFIRREEVVNIPEWAYESVMYHIFPDSFANGNRTIDIKEKTSIETPDGISINRLGGTLRGIIENLDYIKGLGANLIYLNPIFAANSYHKYDTIDYFKIDPCFGTDDDFKELVCKVHENGMHIILDGVFNHCGPDFFAFKDVLKNGEDSKYCHWFYNLKFPIEYKDPPNYECFAYVKEMPKLNTSDPEVRDYICKVGRYWIEEFGIDGWRLDVANEVDHDTWRAFRKAVLSAKSDAFLIAEIWEDADVWLKGDQFHSAMNYTFTYLCRDFFAGNKISAAEFDQQMQKALIRYPRPVSNAQMNFLDSHDVPRFLSLCEGNRKKLSLAIFYLMMAPGIPSVFYGDECFIEGVTESKYRSPMAWDKSDNDFSNDISKWSSVRKRCDALKLGDYKGLYVDESGLYIFKRSYDGKNAYVVINNSDSQIDIKLYDICHLKGDFTNMITGEKIEGILTLEAYSGGVFE</sequence>
<protein>
    <submittedName>
        <fullName evidence="5">Glycosidase</fullName>
    </submittedName>
</protein>
<accession>A0A1M5V237</accession>
<dbReference type="Pfam" id="PF22026">
    <property type="entry name" value="Alpha-amylase_C_2"/>
    <property type="match status" value="1"/>
</dbReference>
<dbReference type="InterPro" id="IPR014756">
    <property type="entry name" value="Ig_E-set"/>
</dbReference>
<dbReference type="PANTHER" id="PTHR10357:SF210">
    <property type="entry name" value="MALTODEXTRIN GLUCOSIDASE"/>
    <property type="match status" value="1"/>
</dbReference>
<dbReference type="CDD" id="cd02857">
    <property type="entry name" value="E_set_CDase_PDE_N"/>
    <property type="match status" value="1"/>
</dbReference>
<evidence type="ECO:0000259" key="4">
    <source>
        <dbReference type="SMART" id="SM00642"/>
    </source>
</evidence>
<dbReference type="GO" id="GO:0005975">
    <property type="term" value="P:carbohydrate metabolic process"/>
    <property type="evidence" value="ECO:0007669"/>
    <property type="project" value="InterPro"/>
</dbReference>
<reference evidence="6" key="1">
    <citation type="submission" date="2016-11" db="EMBL/GenBank/DDBJ databases">
        <authorList>
            <person name="Varghese N."/>
            <person name="Submissions S."/>
        </authorList>
    </citation>
    <scope>NUCLEOTIDE SEQUENCE [LARGE SCALE GENOMIC DNA]</scope>
    <source>
        <strain evidence="6">DSM 3071</strain>
    </source>
</reference>
<dbReference type="InterPro" id="IPR017853">
    <property type="entry name" value="GH"/>
</dbReference>
<dbReference type="SUPFAM" id="SSF81296">
    <property type="entry name" value="E set domains"/>
    <property type="match status" value="1"/>
</dbReference>
<feature type="domain" description="Glycosyl hydrolase family 13 catalytic" evidence="4">
    <location>
        <begin position="137"/>
        <end position="493"/>
    </location>
</feature>
<dbReference type="InterPro" id="IPR013783">
    <property type="entry name" value="Ig-like_fold"/>
</dbReference>
<dbReference type="RefSeq" id="WP_073385755.1">
    <property type="nucleotide sequence ID" value="NZ_FQXK01000006.1"/>
</dbReference>
<comment type="similarity">
    <text evidence="1">Belongs to the glycosyl hydrolase 13 family.</text>
</comment>
<dbReference type="OrthoDB" id="9805159at2"/>
<evidence type="ECO:0000256" key="1">
    <source>
        <dbReference type="ARBA" id="ARBA00008061"/>
    </source>
</evidence>
<dbReference type="STRING" id="1121131.SAMN02745229_00836"/>
<dbReference type="AlphaFoldDB" id="A0A1M5V237"/>
<evidence type="ECO:0000256" key="2">
    <source>
        <dbReference type="ARBA" id="ARBA00022801"/>
    </source>
</evidence>
<evidence type="ECO:0000313" key="5">
    <source>
        <dbReference type="EMBL" id="SHH69291.1"/>
    </source>
</evidence>
<name>A0A1M5V237_BUTFI</name>
<dbReference type="Gene3D" id="3.90.400.10">
    <property type="entry name" value="Oligo-1,6-glucosidase, Domain 2"/>
    <property type="match status" value="1"/>
</dbReference>
<dbReference type="InterPro" id="IPR045857">
    <property type="entry name" value="O16G_dom_2"/>
</dbReference>
<keyword evidence="6" id="KW-1185">Reference proteome</keyword>
<dbReference type="SUPFAM" id="SSF51011">
    <property type="entry name" value="Glycosyl hydrolase domain"/>
    <property type="match status" value="1"/>
</dbReference>
<evidence type="ECO:0000256" key="3">
    <source>
        <dbReference type="ARBA" id="ARBA00023295"/>
    </source>
</evidence>
<organism evidence="5 6">
    <name type="scientific">Butyrivibrio fibrisolvens DSM 3071</name>
    <dbReference type="NCBI Taxonomy" id="1121131"/>
    <lineage>
        <taxon>Bacteria</taxon>
        <taxon>Bacillati</taxon>
        <taxon>Bacillota</taxon>
        <taxon>Clostridia</taxon>
        <taxon>Lachnospirales</taxon>
        <taxon>Lachnospiraceae</taxon>
        <taxon>Butyrivibrio</taxon>
    </lineage>
</organism>
<dbReference type="CDD" id="cd11338">
    <property type="entry name" value="AmyAc_CMD"/>
    <property type="match status" value="1"/>
</dbReference>
<dbReference type="Gene3D" id="3.20.20.80">
    <property type="entry name" value="Glycosidases"/>
    <property type="match status" value="1"/>
</dbReference>
<gene>
    <name evidence="5" type="ORF">SAMN02745229_00836</name>
</gene>
<dbReference type="GO" id="GO:0004553">
    <property type="term" value="F:hydrolase activity, hydrolyzing O-glycosyl compounds"/>
    <property type="evidence" value="ECO:0007669"/>
    <property type="project" value="InterPro"/>
</dbReference>
<dbReference type="InterPro" id="IPR054174">
    <property type="entry name" value="Alpha-amylase-like_C"/>
</dbReference>
<keyword evidence="3 5" id="KW-0326">Glycosidase</keyword>
<proteinExistence type="inferred from homology"/>
<dbReference type="InterPro" id="IPR004185">
    <property type="entry name" value="Glyco_hydro_13_lg-like_dom"/>
</dbReference>
<dbReference type="InterPro" id="IPR006047">
    <property type="entry name" value="GH13_cat_dom"/>
</dbReference>